<dbReference type="STRING" id="479431.Namu_4270"/>
<dbReference type="SUPFAM" id="SSF46785">
    <property type="entry name" value="Winged helix' DNA-binding domain"/>
    <property type="match status" value="1"/>
</dbReference>
<dbReference type="GO" id="GO:0003700">
    <property type="term" value="F:DNA-binding transcription factor activity"/>
    <property type="evidence" value="ECO:0007669"/>
    <property type="project" value="InterPro"/>
</dbReference>
<proteinExistence type="inferred from homology"/>
<dbReference type="Gene3D" id="1.10.10.10">
    <property type="entry name" value="Winged helix-like DNA-binding domain superfamily/Winged helix DNA-binding domain"/>
    <property type="match status" value="1"/>
</dbReference>
<dbReference type="eggNOG" id="COG0583">
    <property type="taxonomic scope" value="Bacteria"/>
</dbReference>
<name>C8XJJ7_NAKMY</name>
<dbReference type="PANTHER" id="PTHR30346">
    <property type="entry name" value="TRANSCRIPTIONAL DUAL REGULATOR HCAR-RELATED"/>
    <property type="match status" value="1"/>
</dbReference>
<keyword evidence="2" id="KW-0805">Transcription regulation</keyword>
<dbReference type="SUPFAM" id="SSF53850">
    <property type="entry name" value="Periplasmic binding protein-like II"/>
    <property type="match status" value="1"/>
</dbReference>
<dbReference type="PROSITE" id="PS50931">
    <property type="entry name" value="HTH_LYSR"/>
    <property type="match status" value="1"/>
</dbReference>
<dbReference type="OrthoDB" id="3673085at2"/>
<evidence type="ECO:0000259" key="5">
    <source>
        <dbReference type="PROSITE" id="PS50931"/>
    </source>
</evidence>
<dbReference type="KEGG" id="nml:Namu_4270"/>
<dbReference type="InterPro" id="IPR036390">
    <property type="entry name" value="WH_DNA-bd_sf"/>
</dbReference>
<dbReference type="Pfam" id="PF00126">
    <property type="entry name" value="HTH_1"/>
    <property type="match status" value="1"/>
</dbReference>
<keyword evidence="7" id="KW-1185">Reference proteome</keyword>
<keyword evidence="4" id="KW-0804">Transcription</keyword>
<dbReference type="InParanoid" id="C8XJJ7"/>
<comment type="similarity">
    <text evidence="1">Belongs to the LysR transcriptional regulatory family.</text>
</comment>
<organism evidence="6 7">
    <name type="scientific">Nakamurella multipartita (strain ATCC 700099 / DSM 44233 / CIP 104796 / JCM 9543 / NBRC 105858 / Y-104)</name>
    <name type="common">Microsphaera multipartita</name>
    <dbReference type="NCBI Taxonomy" id="479431"/>
    <lineage>
        <taxon>Bacteria</taxon>
        <taxon>Bacillati</taxon>
        <taxon>Actinomycetota</taxon>
        <taxon>Actinomycetes</taxon>
        <taxon>Nakamurellales</taxon>
        <taxon>Nakamurellaceae</taxon>
        <taxon>Nakamurella</taxon>
    </lineage>
</organism>
<accession>C8XJJ7</accession>
<reference evidence="7" key="1">
    <citation type="submission" date="2009-09" db="EMBL/GenBank/DDBJ databases">
        <title>The complete genome of Nakamurella multipartita DSM 44233.</title>
        <authorList>
            <consortium name="US DOE Joint Genome Institute (JGI-PGF)"/>
            <person name="Lucas S."/>
            <person name="Copeland A."/>
            <person name="Lapidus A."/>
            <person name="Glavina del Rio T."/>
            <person name="Dalin E."/>
            <person name="Tice H."/>
            <person name="Bruce D."/>
            <person name="Goodwin L."/>
            <person name="Pitluck S."/>
            <person name="Kyrpides N."/>
            <person name="Mavromatis K."/>
            <person name="Ivanova N."/>
            <person name="Ovchinnikova G."/>
            <person name="Sims D."/>
            <person name="Meincke L."/>
            <person name="Brettin T."/>
            <person name="Detter J.C."/>
            <person name="Han C."/>
            <person name="Larimer F."/>
            <person name="Land M."/>
            <person name="Hauser L."/>
            <person name="Markowitz V."/>
            <person name="Cheng J.-F."/>
            <person name="Hugenholtz P."/>
            <person name="Woyke T."/>
            <person name="Wu D."/>
            <person name="Klenk H.-P."/>
            <person name="Eisen J.A."/>
        </authorList>
    </citation>
    <scope>NUCLEOTIDE SEQUENCE [LARGE SCALE GENOMIC DNA]</scope>
    <source>
        <strain evidence="7">ATCC 700099 / DSM 44233 / CIP 104796 / JCM 9543 / NBRC 105858 / Y-104</strain>
    </source>
</reference>
<dbReference type="RefSeq" id="WP_015749383.1">
    <property type="nucleotide sequence ID" value="NC_013235.1"/>
</dbReference>
<dbReference type="AlphaFoldDB" id="C8XJJ7"/>
<evidence type="ECO:0000256" key="2">
    <source>
        <dbReference type="ARBA" id="ARBA00023015"/>
    </source>
</evidence>
<evidence type="ECO:0000256" key="1">
    <source>
        <dbReference type="ARBA" id="ARBA00009437"/>
    </source>
</evidence>
<dbReference type="Gene3D" id="3.40.190.10">
    <property type="entry name" value="Periplasmic binding protein-like II"/>
    <property type="match status" value="2"/>
</dbReference>
<dbReference type="InterPro" id="IPR036388">
    <property type="entry name" value="WH-like_DNA-bd_sf"/>
</dbReference>
<dbReference type="GO" id="GO:0003677">
    <property type="term" value="F:DNA binding"/>
    <property type="evidence" value="ECO:0007669"/>
    <property type="project" value="UniProtKB-KW"/>
</dbReference>
<gene>
    <name evidence="6" type="ordered locus">Namu_4270</name>
</gene>
<feature type="domain" description="HTH lysR-type" evidence="5">
    <location>
        <begin position="1"/>
        <end position="58"/>
    </location>
</feature>
<dbReference type="PANTHER" id="PTHR30346:SF29">
    <property type="entry name" value="LYSR SUBSTRATE-BINDING"/>
    <property type="match status" value="1"/>
</dbReference>
<dbReference type="InterPro" id="IPR000847">
    <property type="entry name" value="LysR_HTH_N"/>
</dbReference>
<dbReference type="HOGENOM" id="CLU_039613_6_0_11"/>
<dbReference type="EMBL" id="CP001737">
    <property type="protein sequence ID" value="ACV80558.1"/>
    <property type="molecule type" value="Genomic_DNA"/>
</dbReference>
<keyword evidence="3" id="KW-0238">DNA-binding</keyword>
<evidence type="ECO:0000313" key="7">
    <source>
        <dbReference type="Proteomes" id="UP000002218"/>
    </source>
</evidence>
<protein>
    <submittedName>
        <fullName evidence="6">Transcriptional regulator, LysR family</fullName>
    </submittedName>
</protein>
<sequence length="321" mass="34345">MDPRRLLFLSELARLGSMQRVADELDVTTSTVSQQIAALGRELRVRLIEPDGRRVRLTPAGRRLAEHAATILAGIDAARRDLGSDEPGGTVTVAGFATGIRQALIPVIRRLAADRPRITLHVHEHEPPEAMAALAAGAIDLALVYDYSLAPLRVEPSVEVTRLWTAAWALGVPAAAGPQAIEPVPEPAAAADSPATLRQFRDHQWIVNSRNTADEDALRIIASMADFEPEIAHRADSLDLVQDLITAGHGVGLLPADGAVAPGIRLLPLTNPPALLRAFAVTRRGHTQWAPLALVRRMLVEHASRMTEGKTAVRTAGPTAG</sequence>
<dbReference type="Proteomes" id="UP000002218">
    <property type="component" value="Chromosome"/>
</dbReference>
<dbReference type="InterPro" id="IPR005119">
    <property type="entry name" value="LysR_subst-bd"/>
</dbReference>
<dbReference type="Pfam" id="PF03466">
    <property type="entry name" value="LysR_substrate"/>
    <property type="match status" value="1"/>
</dbReference>
<evidence type="ECO:0000313" key="6">
    <source>
        <dbReference type="EMBL" id="ACV80558.1"/>
    </source>
</evidence>
<reference evidence="6 7" key="2">
    <citation type="journal article" date="2010" name="Stand. Genomic Sci.">
        <title>Complete genome sequence of Nakamurella multipartita type strain (Y-104).</title>
        <authorList>
            <person name="Tice H."/>
            <person name="Mayilraj S."/>
            <person name="Sims D."/>
            <person name="Lapidus A."/>
            <person name="Nolan M."/>
            <person name="Lucas S."/>
            <person name="Glavina Del Rio T."/>
            <person name="Copeland A."/>
            <person name="Cheng J.F."/>
            <person name="Meincke L."/>
            <person name="Bruce D."/>
            <person name="Goodwin L."/>
            <person name="Pitluck S."/>
            <person name="Ivanova N."/>
            <person name="Mavromatis K."/>
            <person name="Ovchinnikova G."/>
            <person name="Pati A."/>
            <person name="Chen A."/>
            <person name="Palaniappan K."/>
            <person name="Land M."/>
            <person name="Hauser L."/>
            <person name="Chang Y.J."/>
            <person name="Jeffries C.D."/>
            <person name="Detter J.C."/>
            <person name="Brettin T."/>
            <person name="Rohde M."/>
            <person name="Goker M."/>
            <person name="Bristow J."/>
            <person name="Eisen J.A."/>
            <person name="Markowitz V."/>
            <person name="Hugenholtz P."/>
            <person name="Kyrpides N.C."/>
            <person name="Klenk H.P."/>
            <person name="Chen F."/>
        </authorList>
    </citation>
    <scope>NUCLEOTIDE SEQUENCE [LARGE SCALE GENOMIC DNA]</scope>
    <source>
        <strain evidence="7">ATCC 700099 / DSM 44233 / CIP 104796 / JCM 9543 / NBRC 105858 / Y-104</strain>
    </source>
</reference>
<dbReference type="GO" id="GO:0032993">
    <property type="term" value="C:protein-DNA complex"/>
    <property type="evidence" value="ECO:0007669"/>
    <property type="project" value="TreeGrafter"/>
</dbReference>
<evidence type="ECO:0000256" key="4">
    <source>
        <dbReference type="ARBA" id="ARBA00023163"/>
    </source>
</evidence>
<evidence type="ECO:0000256" key="3">
    <source>
        <dbReference type="ARBA" id="ARBA00023125"/>
    </source>
</evidence>